<proteinExistence type="predicted"/>
<evidence type="ECO:0000256" key="1">
    <source>
        <dbReference type="SAM" id="Phobius"/>
    </source>
</evidence>
<keyword evidence="1" id="KW-1133">Transmembrane helix</keyword>
<dbReference type="RefSeq" id="WP_007783919.1">
    <property type="nucleotide sequence ID" value="NZ_CM001441.1"/>
</dbReference>
<protein>
    <submittedName>
        <fullName evidence="2">Putative integral membrane protein (DUF2275)</fullName>
    </submittedName>
</protein>
<name>H5Y4T4_9FIRM</name>
<reference evidence="2 3" key="1">
    <citation type="submission" date="2011-11" db="EMBL/GenBank/DDBJ databases">
        <title>The Noncontiguous Finished genome of Desulfosporosinus youngiae DSM 17734.</title>
        <authorList>
            <consortium name="US DOE Joint Genome Institute (JGI-PGF)"/>
            <person name="Lucas S."/>
            <person name="Han J."/>
            <person name="Lapidus A."/>
            <person name="Cheng J.-F."/>
            <person name="Goodwin L."/>
            <person name="Pitluck S."/>
            <person name="Peters L."/>
            <person name="Ovchinnikova G."/>
            <person name="Lu M."/>
            <person name="Land M.L."/>
            <person name="Hauser L."/>
            <person name="Pester M."/>
            <person name="Spring S."/>
            <person name="Ollivier B."/>
            <person name="Rattei T."/>
            <person name="Klenk H.-P."/>
            <person name="Wagner M."/>
            <person name="Loy A."/>
            <person name="Woyke T.J."/>
        </authorList>
    </citation>
    <scope>NUCLEOTIDE SEQUENCE [LARGE SCALE GENOMIC DNA]</scope>
    <source>
        <strain evidence="2 3">DSM 17734</strain>
    </source>
</reference>
<dbReference type="HOGENOM" id="CLU_068854_0_0_9"/>
<dbReference type="eggNOG" id="COG4219">
    <property type="taxonomic scope" value="Bacteria"/>
</dbReference>
<keyword evidence="3" id="KW-1185">Reference proteome</keyword>
<sequence>MKTESLPGSDKKWQGGLKTTALIGLILIVFTSLGISLASYKLGNEIKKDILSVKDIKRTAEGSGLSLTSNSTVDPADYKMGQVEPEVYQVKNFDGMLFIYNFSSVGERNTAYDQWEESTRQYSGNSNTNMFSSKENHNLAYAAKNTITVLSLRPFSSEEYVQKISSRLKNLEKWFFYNLNEGDQIVYQGEGENWKGKLIVNYYDNLWTDAKGAINYDSWTHEQPILEFKGDAGTIQGNFSYDFECPGRKFGVTHSDGFNARRYSEKDMALNYGGVVLGFGTIIHGSSPIPSKDAIHKLTVKWNNKQETFELKAFE</sequence>
<gene>
    <name evidence="2" type="ORF">DesyoDRAFT_2767</name>
</gene>
<dbReference type="STRING" id="768710.DesyoDRAFT_2767"/>
<feature type="transmembrane region" description="Helical" evidence="1">
    <location>
        <begin position="20"/>
        <end position="40"/>
    </location>
</feature>
<keyword evidence="1" id="KW-0812">Transmembrane</keyword>
<dbReference type="EMBL" id="CM001441">
    <property type="protein sequence ID" value="EHQ89820.1"/>
    <property type="molecule type" value="Genomic_DNA"/>
</dbReference>
<keyword evidence="1" id="KW-0472">Membrane</keyword>
<dbReference type="AlphaFoldDB" id="H5Y4T4"/>
<evidence type="ECO:0000313" key="3">
    <source>
        <dbReference type="Proteomes" id="UP000005104"/>
    </source>
</evidence>
<evidence type="ECO:0000313" key="2">
    <source>
        <dbReference type="EMBL" id="EHQ89820.1"/>
    </source>
</evidence>
<accession>H5Y4T4</accession>
<organism evidence="2 3">
    <name type="scientific">Desulfosporosinus youngiae DSM 17734</name>
    <dbReference type="NCBI Taxonomy" id="768710"/>
    <lineage>
        <taxon>Bacteria</taxon>
        <taxon>Bacillati</taxon>
        <taxon>Bacillota</taxon>
        <taxon>Clostridia</taxon>
        <taxon>Eubacteriales</taxon>
        <taxon>Desulfitobacteriaceae</taxon>
        <taxon>Desulfosporosinus</taxon>
    </lineage>
</organism>
<dbReference type="Proteomes" id="UP000005104">
    <property type="component" value="Chromosome"/>
</dbReference>
<dbReference type="OrthoDB" id="1937568at2"/>